<evidence type="ECO:0000313" key="2">
    <source>
        <dbReference type="EMBL" id="CAK7347761.1"/>
    </source>
</evidence>
<dbReference type="AlphaFoldDB" id="A0AAV1SBG8"/>
<organism evidence="2 3">
    <name type="scientific">Dovyalis caffra</name>
    <dbReference type="NCBI Taxonomy" id="77055"/>
    <lineage>
        <taxon>Eukaryota</taxon>
        <taxon>Viridiplantae</taxon>
        <taxon>Streptophyta</taxon>
        <taxon>Embryophyta</taxon>
        <taxon>Tracheophyta</taxon>
        <taxon>Spermatophyta</taxon>
        <taxon>Magnoliopsida</taxon>
        <taxon>eudicotyledons</taxon>
        <taxon>Gunneridae</taxon>
        <taxon>Pentapetalae</taxon>
        <taxon>rosids</taxon>
        <taxon>fabids</taxon>
        <taxon>Malpighiales</taxon>
        <taxon>Salicaceae</taxon>
        <taxon>Flacourtieae</taxon>
        <taxon>Dovyalis</taxon>
    </lineage>
</organism>
<gene>
    <name evidence="2" type="ORF">DCAF_LOCUS20449</name>
</gene>
<comment type="caution">
    <text evidence="2">The sequence shown here is derived from an EMBL/GenBank/DDBJ whole genome shotgun (WGS) entry which is preliminary data.</text>
</comment>
<name>A0AAV1SBG8_9ROSI</name>
<dbReference type="EMBL" id="CAWUPB010001173">
    <property type="protein sequence ID" value="CAK7347761.1"/>
    <property type="molecule type" value="Genomic_DNA"/>
</dbReference>
<reference evidence="2 3" key="1">
    <citation type="submission" date="2024-01" db="EMBL/GenBank/DDBJ databases">
        <authorList>
            <person name="Waweru B."/>
        </authorList>
    </citation>
    <scope>NUCLEOTIDE SEQUENCE [LARGE SCALE GENOMIC DNA]</scope>
</reference>
<evidence type="ECO:0000256" key="1">
    <source>
        <dbReference type="SAM" id="MobiDB-lite"/>
    </source>
</evidence>
<protein>
    <submittedName>
        <fullName evidence="2">Uncharacterized protein</fullName>
    </submittedName>
</protein>
<proteinExistence type="predicted"/>
<feature type="region of interest" description="Disordered" evidence="1">
    <location>
        <begin position="58"/>
        <end position="78"/>
    </location>
</feature>
<accession>A0AAV1SBG8</accession>
<dbReference type="Proteomes" id="UP001314170">
    <property type="component" value="Unassembled WGS sequence"/>
</dbReference>
<evidence type="ECO:0000313" key="3">
    <source>
        <dbReference type="Proteomes" id="UP001314170"/>
    </source>
</evidence>
<sequence>MKIRERGRESERVRLISQFNRFIPTKSKPDRERETGLRFMIKGGGFSRDCGSVGYRGGARSKGGDGYSRGGGGYGGGGGGRYVGGGYGSGRDRGMVMVDLDCARTDCAVLIPT</sequence>
<keyword evidence="3" id="KW-1185">Reference proteome</keyword>